<dbReference type="EMBL" id="NIHM01000002">
    <property type="protein sequence ID" value="PLT57874.1"/>
    <property type="molecule type" value="Genomic_DNA"/>
</dbReference>
<feature type="transmembrane region" description="Helical" evidence="1">
    <location>
        <begin position="84"/>
        <end position="101"/>
    </location>
</feature>
<protein>
    <submittedName>
        <fullName evidence="3">Uncharacterized protein</fullName>
    </submittedName>
</protein>
<comment type="caution">
    <text evidence="3">The sequence shown here is derived from an EMBL/GenBank/DDBJ whole genome shotgun (WGS) entry which is preliminary data.</text>
</comment>
<dbReference type="RefSeq" id="WP_009244049.1">
    <property type="nucleotide sequence ID" value="NZ_CABKQB010000002.1"/>
</dbReference>
<feature type="transmembrane region" description="Helical" evidence="1">
    <location>
        <begin position="122"/>
        <end position="139"/>
    </location>
</feature>
<accession>A0A2N5NLY3</accession>
<evidence type="ECO:0000313" key="2">
    <source>
        <dbReference type="EMBL" id="NSI58893.1"/>
    </source>
</evidence>
<feature type="transmembrane region" description="Helical" evidence="1">
    <location>
        <begin position="60"/>
        <end position="78"/>
    </location>
</feature>
<dbReference type="AlphaFoldDB" id="A0A2N5NLY3"/>
<feature type="transmembrane region" description="Helical" evidence="1">
    <location>
        <begin position="20"/>
        <end position="39"/>
    </location>
</feature>
<evidence type="ECO:0000256" key="1">
    <source>
        <dbReference type="SAM" id="Phobius"/>
    </source>
</evidence>
<evidence type="ECO:0000313" key="4">
    <source>
        <dbReference type="Proteomes" id="UP000234849"/>
    </source>
</evidence>
<feature type="transmembrane region" description="Helical" evidence="1">
    <location>
        <begin position="145"/>
        <end position="165"/>
    </location>
</feature>
<keyword evidence="1" id="KW-1133">Transmembrane helix</keyword>
<reference evidence="3 4" key="1">
    <citation type="journal article" date="2017" name="Genome Med.">
        <title>A novel Ruminococcus gnavus clade enriched in inflammatory bowel disease patients.</title>
        <authorList>
            <person name="Hall A.B."/>
            <person name="Yassour M."/>
            <person name="Sauk J."/>
            <person name="Garner A."/>
            <person name="Jiang X."/>
            <person name="Arthur T."/>
            <person name="Lagoudas G.K."/>
            <person name="Vatanen T."/>
            <person name="Fornelos N."/>
            <person name="Wilson R."/>
            <person name="Bertha M."/>
            <person name="Cohen M."/>
            <person name="Garber J."/>
            <person name="Khalili H."/>
            <person name="Gevers D."/>
            <person name="Ananthakrishnan A.N."/>
            <person name="Kugathasan S."/>
            <person name="Lander E.S."/>
            <person name="Blainey P."/>
            <person name="Vlamakis H."/>
            <person name="Xavier R.J."/>
            <person name="Huttenhower C."/>
        </authorList>
    </citation>
    <scope>NUCLEOTIDE SEQUENCE [LARGE SCALE GENOMIC DNA]</scope>
    <source>
        <strain evidence="3 4">RJX1118</strain>
    </source>
</reference>
<keyword evidence="1" id="KW-0812">Transmembrane</keyword>
<reference evidence="2" key="3">
    <citation type="submission" date="2020-02" db="EMBL/GenBank/DDBJ databases">
        <authorList>
            <person name="Littmann E."/>
            <person name="Sorbara M."/>
        </authorList>
    </citation>
    <scope>NUCLEOTIDE SEQUENCE</scope>
    <source>
        <strain evidence="2">MSK.15.32</strain>
    </source>
</reference>
<name>A0A2N5NLY3_MEDGN</name>
<dbReference type="EMBL" id="JAAIRV010000020">
    <property type="protein sequence ID" value="NSI58893.1"/>
    <property type="molecule type" value="Genomic_DNA"/>
</dbReference>
<reference evidence="2" key="2">
    <citation type="journal article" date="2020" name="Cell Host Microbe">
        <title>Functional and Genomic Variation between Human-Derived Isolates of Lachnospiraceae Reveals Inter- and Intra-Species Diversity.</title>
        <authorList>
            <person name="Sorbara M.T."/>
            <person name="Littmann E.R."/>
            <person name="Fontana E."/>
            <person name="Moody T.U."/>
            <person name="Kohout C.E."/>
            <person name="Gjonbalaj M."/>
            <person name="Eaton V."/>
            <person name="Seok R."/>
            <person name="Leiner I.M."/>
            <person name="Pamer E.G."/>
        </authorList>
    </citation>
    <scope>NUCLEOTIDE SEQUENCE</scope>
    <source>
        <strain evidence="2">MSK.15.32</strain>
    </source>
</reference>
<keyword evidence="1" id="KW-0472">Membrane</keyword>
<sequence>MEALKEIIEIFKEFDGNNVWIVIGISAVLLFIAAGYIQLLNASKIEAILMDQKEESKRFGFIYLILFAVFGIINYIFIIDIELVLANVVLWFLTLVSPVILKKLKNKWRFEEVYWWLEERKAFFTIMTSTVILIFVVANRVNINIISWVVLGTLVEVLSLAIIYLNIGNAVSNIILVIEDNNWYVFKRIDEKYLLCGNKRKINDSTKTRLFSIDYIVEQNLCFEKENTSAE</sequence>
<gene>
    <name evidence="3" type="ORF">CDL18_02655</name>
    <name evidence="2" type="ORF">G4993_10850</name>
</gene>
<proteinExistence type="predicted"/>
<organism evidence="3 4">
    <name type="scientific">Mediterraneibacter gnavus</name>
    <name type="common">Ruminococcus gnavus</name>
    <dbReference type="NCBI Taxonomy" id="33038"/>
    <lineage>
        <taxon>Bacteria</taxon>
        <taxon>Bacillati</taxon>
        <taxon>Bacillota</taxon>
        <taxon>Clostridia</taxon>
        <taxon>Lachnospirales</taxon>
        <taxon>Lachnospiraceae</taxon>
        <taxon>Mediterraneibacter</taxon>
    </lineage>
</organism>
<dbReference type="Proteomes" id="UP000234849">
    <property type="component" value="Unassembled WGS sequence"/>
</dbReference>
<evidence type="ECO:0000313" key="3">
    <source>
        <dbReference type="EMBL" id="PLT57874.1"/>
    </source>
</evidence>
<dbReference type="Proteomes" id="UP001296580">
    <property type="component" value="Unassembled WGS sequence"/>
</dbReference>